<keyword evidence="4 10" id="KW-0479">Metal-binding</keyword>
<keyword evidence="8 10" id="KW-0627">Porphyrin biosynthesis</keyword>
<evidence type="ECO:0000256" key="11">
    <source>
        <dbReference type="RuleBase" id="RU000607"/>
    </source>
</evidence>
<dbReference type="InterPro" id="IPR033659">
    <property type="entry name" value="Ferrochelatase_N"/>
</dbReference>
<dbReference type="UniPathway" id="UPA00252"/>
<name>A0A6N2RH61_9ACTO</name>
<accession>A0A6N2RH61</accession>
<dbReference type="GO" id="GO:0046872">
    <property type="term" value="F:metal ion binding"/>
    <property type="evidence" value="ECO:0007669"/>
    <property type="project" value="UniProtKB-UniRule"/>
</dbReference>
<keyword evidence="7 10" id="KW-0456">Lyase</keyword>
<keyword evidence="5 10" id="KW-0408">Iron</keyword>
<keyword evidence="6 10" id="KW-0350">Heme biosynthesis</keyword>
<evidence type="ECO:0000256" key="6">
    <source>
        <dbReference type="ARBA" id="ARBA00023133"/>
    </source>
</evidence>
<dbReference type="Gene3D" id="3.40.50.1400">
    <property type="match status" value="2"/>
</dbReference>
<proteinExistence type="inferred from homology"/>
<evidence type="ECO:0000256" key="1">
    <source>
        <dbReference type="ARBA" id="ARBA00004744"/>
    </source>
</evidence>
<dbReference type="InterPro" id="IPR033644">
    <property type="entry name" value="Ferrochelatase_C"/>
</dbReference>
<evidence type="ECO:0000256" key="7">
    <source>
        <dbReference type="ARBA" id="ARBA00023239"/>
    </source>
</evidence>
<evidence type="ECO:0000256" key="3">
    <source>
        <dbReference type="ARBA" id="ARBA00022490"/>
    </source>
</evidence>
<reference evidence="12" key="1">
    <citation type="submission" date="2019-11" db="EMBL/GenBank/DDBJ databases">
        <authorList>
            <person name="Feng L."/>
        </authorList>
    </citation>
    <scope>NUCLEOTIDE SEQUENCE</scope>
    <source>
        <strain evidence="12">AodontolyticusLFYP35</strain>
    </source>
</reference>
<keyword evidence="3 10" id="KW-0963">Cytoplasm</keyword>
<evidence type="ECO:0000256" key="2">
    <source>
        <dbReference type="ARBA" id="ARBA00007718"/>
    </source>
</evidence>
<comment type="catalytic activity">
    <reaction evidence="9">
        <text>Fe-coproporphyrin III + 2 H(+) = coproporphyrin III + Fe(2+)</text>
        <dbReference type="Rhea" id="RHEA:49572"/>
        <dbReference type="ChEBI" id="CHEBI:15378"/>
        <dbReference type="ChEBI" id="CHEBI:29033"/>
        <dbReference type="ChEBI" id="CHEBI:68438"/>
        <dbReference type="ChEBI" id="CHEBI:131725"/>
        <dbReference type="EC" id="4.99.1.9"/>
    </reaction>
    <physiologicalReaction direction="right-to-left" evidence="9">
        <dbReference type="Rhea" id="RHEA:49574"/>
    </physiologicalReaction>
</comment>
<comment type="subcellular location">
    <subcellularLocation>
        <location evidence="10 11">Cytoplasm</location>
    </subcellularLocation>
</comment>
<feature type="binding site" evidence="10">
    <location>
        <position position="291"/>
    </location>
    <ligand>
        <name>Fe(2+)</name>
        <dbReference type="ChEBI" id="CHEBI:29033"/>
    </ligand>
</feature>
<evidence type="ECO:0000256" key="10">
    <source>
        <dbReference type="HAMAP-Rule" id="MF_00323"/>
    </source>
</evidence>
<dbReference type="PROSITE" id="PS00534">
    <property type="entry name" value="FERROCHELATASE"/>
    <property type="match status" value="1"/>
</dbReference>
<protein>
    <recommendedName>
        <fullName evidence="10">Coproporphyrin III ferrochelatase</fullName>
        <ecNumber evidence="10">4.99.1.9</ecNumber>
    </recommendedName>
</protein>
<evidence type="ECO:0000256" key="5">
    <source>
        <dbReference type="ARBA" id="ARBA00023004"/>
    </source>
</evidence>
<dbReference type="Pfam" id="PF00762">
    <property type="entry name" value="Ferrochelatase"/>
    <property type="match status" value="1"/>
</dbReference>
<dbReference type="EC" id="4.99.1.9" evidence="10"/>
<dbReference type="SUPFAM" id="SSF53800">
    <property type="entry name" value="Chelatase"/>
    <property type="match status" value="1"/>
</dbReference>
<dbReference type="CDD" id="cd00419">
    <property type="entry name" value="Ferrochelatase_C"/>
    <property type="match status" value="1"/>
</dbReference>
<sequence>MLTEDDEKSENPAEIPVVLLVNLGTPESPSPSDIRRFLREFLSDRRVIELHPLIWKPVLEGVILPFRPSRVAPNYRSIWTEHGSPLMAYSIAQAESLSELLGSQAKVALAMRYGKPSIESVLDEMFAKGHRRVLLLPAYPQYAASSAGTVTDALARYILKRRNHMEVRTIRSFPTEPAYIEALAHAIEEDWARRGRPDFASGDKFLASFHSIPQKMHDAGDPYKQECMATANALRARLNLDEDQLLVTFQSVFGPAKWLGPATIDTVAELARSGARRLDVICPGFMTDCLETVDEIAKLNRDAFLEAGGTDFTYIPWGNASTGAVDTLGALARRGLAGWVNFPDEA</sequence>
<gene>
    <name evidence="12" type="primary">hemH_2</name>
    <name evidence="10" type="synonym">cpfC</name>
    <name evidence="12" type="ORF">AOLFYP35_00359</name>
</gene>
<evidence type="ECO:0000256" key="4">
    <source>
        <dbReference type="ARBA" id="ARBA00022723"/>
    </source>
</evidence>
<evidence type="ECO:0000313" key="12">
    <source>
        <dbReference type="EMBL" id="VYS80307.1"/>
    </source>
</evidence>
<dbReference type="NCBIfam" id="TIGR00109">
    <property type="entry name" value="hemH"/>
    <property type="match status" value="1"/>
</dbReference>
<dbReference type="GO" id="GO:0004325">
    <property type="term" value="F:ferrochelatase activity"/>
    <property type="evidence" value="ECO:0007669"/>
    <property type="project" value="UniProtKB-UniRule"/>
</dbReference>
<organism evidence="12">
    <name type="scientific">Schaalia odontolytica</name>
    <dbReference type="NCBI Taxonomy" id="1660"/>
    <lineage>
        <taxon>Bacteria</taxon>
        <taxon>Bacillati</taxon>
        <taxon>Actinomycetota</taxon>
        <taxon>Actinomycetes</taxon>
        <taxon>Actinomycetales</taxon>
        <taxon>Actinomycetaceae</taxon>
        <taxon>Schaalia</taxon>
    </lineage>
</organism>
<dbReference type="GO" id="GO:0006783">
    <property type="term" value="P:heme biosynthetic process"/>
    <property type="evidence" value="ECO:0007669"/>
    <property type="project" value="UniProtKB-UniRule"/>
</dbReference>
<feature type="binding site" evidence="10">
    <location>
        <position position="210"/>
    </location>
    <ligand>
        <name>Fe(2+)</name>
        <dbReference type="ChEBI" id="CHEBI:29033"/>
    </ligand>
</feature>
<dbReference type="PANTHER" id="PTHR11108">
    <property type="entry name" value="FERROCHELATASE"/>
    <property type="match status" value="1"/>
</dbReference>
<dbReference type="GO" id="GO:0005737">
    <property type="term" value="C:cytoplasm"/>
    <property type="evidence" value="ECO:0007669"/>
    <property type="project" value="UniProtKB-SubCell"/>
</dbReference>
<dbReference type="PANTHER" id="PTHR11108:SF1">
    <property type="entry name" value="FERROCHELATASE, MITOCHONDRIAL"/>
    <property type="match status" value="1"/>
</dbReference>
<comment type="similarity">
    <text evidence="2 10 11">Belongs to the ferrochelatase family.</text>
</comment>
<dbReference type="CDD" id="cd03411">
    <property type="entry name" value="Ferrochelatase_N"/>
    <property type="match status" value="1"/>
</dbReference>
<comment type="function">
    <text evidence="10 11">Involved in coproporphyrin-dependent heme b biosynthesis. Catalyzes the insertion of ferrous iron into coproporphyrin III to form Fe-coproporphyrin III.</text>
</comment>
<evidence type="ECO:0000256" key="8">
    <source>
        <dbReference type="ARBA" id="ARBA00023244"/>
    </source>
</evidence>
<dbReference type="InterPro" id="IPR001015">
    <property type="entry name" value="Ferrochelatase"/>
</dbReference>
<dbReference type="HAMAP" id="MF_00323">
    <property type="entry name" value="Ferrochelatase"/>
    <property type="match status" value="1"/>
</dbReference>
<evidence type="ECO:0000256" key="9">
    <source>
        <dbReference type="ARBA" id="ARBA00024536"/>
    </source>
</evidence>
<comment type="pathway">
    <text evidence="1 10 11">Porphyrin-containing compound metabolism; protoheme biosynthesis.</text>
</comment>
<dbReference type="FunFam" id="3.40.50.1400:FF:000002">
    <property type="entry name" value="Ferrochelatase"/>
    <property type="match status" value="1"/>
</dbReference>
<comment type="caution">
    <text evidence="10">Lacks conserved residue(s) required for the propagation of feature annotation.</text>
</comment>
<dbReference type="AlphaFoldDB" id="A0A6N2RH61"/>
<dbReference type="EMBL" id="CACRSM010000002">
    <property type="protein sequence ID" value="VYS80307.1"/>
    <property type="molecule type" value="Genomic_DNA"/>
</dbReference>
<dbReference type="InterPro" id="IPR019772">
    <property type="entry name" value="Ferrochelatase_AS"/>
</dbReference>